<proteinExistence type="predicted"/>
<name>A0A182XST1_ANOQN</name>
<reference evidence="2" key="1">
    <citation type="submission" date="2020-05" db="UniProtKB">
        <authorList>
            <consortium name="EnsemblMetazoa"/>
        </authorList>
    </citation>
    <scope>IDENTIFICATION</scope>
    <source>
        <strain evidence="2">SANGQUA</strain>
    </source>
</reference>
<dbReference type="AlphaFoldDB" id="A0A182XST1"/>
<organism evidence="2 3">
    <name type="scientific">Anopheles quadriannulatus</name>
    <name type="common">Mosquito</name>
    <dbReference type="NCBI Taxonomy" id="34691"/>
    <lineage>
        <taxon>Eukaryota</taxon>
        <taxon>Metazoa</taxon>
        <taxon>Ecdysozoa</taxon>
        <taxon>Arthropoda</taxon>
        <taxon>Hexapoda</taxon>
        <taxon>Insecta</taxon>
        <taxon>Pterygota</taxon>
        <taxon>Neoptera</taxon>
        <taxon>Endopterygota</taxon>
        <taxon>Diptera</taxon>
        <taxon>Nematocera</taxon>
        <taxon>Culicoidea</taxon>
        <taxon>Culicidae</taxon>
        <taxon>Anophelinae</taxon>
        <taxon>Anopheles</taxon>
    </lineage>
</organism>
<protein>
    <submittedName>
        <fullName evidence="2">Uncharacterized protein</fullName>
    </submittedName>
</protein>
<keyword evidence="3" id="KW-1185">Reference proteome</keyword>
<evidence type="ECO:0000313" key="2">
    <source>
        <dbReference type="EnsemblMetazoa" id="AQUA014887-PA"/>
    </source>
</evidence>
<feature type="region of interest" description="Disordered" evidence="1">
    <location>
        <begin position="1"/>
        <end position="25"/>
    </location>
</feature>
<dbReference type="Proteomes" id="UP000076407">
    <property type="component" value="Unassembled WGS sequence"/>
</dbReference>
<dbReference type="VEuPathDB" id="VectorBase:AQUA014887"/>
<dbReference type="EnsemblMetazoa" id="AQUA014887-RA">
    <property type="protein sequence ID" value="AQUA014887-PA"/>
    <property type="gene ID" value="AQUA014887"/>
</dbReference>
<sequence>MYRGARGSQPPIQHSPGNVKQVLEE</sequence>
<evidence type="ECO:0000313" key="3">
    <source>
        <dbReference type="Proteomes" id="UP000076407"/>
    </source>
</evidence>
<accession>A0A182XST1</accession>
<evidence type="ECO:0000256" key="1">
    <source>
        <dbReference type="SAM" id="MobiDB-lite"/>
    </source>
</evidence>